<keyword evidence="1" id="KW-0472">Membrane</keyword>
<name>A0A1M4VT90_9FIRM</name>
<organism evidence="2 3">
    <name type="scientific">Alkalibacter saccharofermentans DSM 14828</name>
    <dbReference type="NCBI Taxonomy" id="1120975"/>
    <lineage>
        <taxon>Bacteria</taxon>
        <taxon>Bacillati</taxon>
        <taxon>Bacillota</taxon>
        <taxon>Clostridia</taxon>
        <taxon>Eubacteriales</taxon>
        <taxon>Eubacteriaceae</taxon>
        <taxon>Alkalibacter</taxon>
    </lineage>
</organism>
<dbReference type="InterPro" id="IPR053154">
    <property type="entry name" value="c-di-AMP_regulator"/>
</dbReference>
<dbReference type="Pfam" id="PF07949">
    <property type="entry name" value="YbbR"/>
    <property type="match status" value="1"/>
</dbReference>
<dbReference type="PANTHER" id="PTHR37804">
    <property type="entry name" value="CDAA REGULATORY PROTEIN CDAR"/>
    <property type="match status" value="1"/>
</dbReference>
<accession>A0A1M4VT90</accession>
<keyword evidence="1" id="KW-0812">Transmembrane</keyword>
<dbReference type="RefSeq" id="WP_073270040.1">
    <property type="nucleotide sequence ID" value="NZ_FQTU01000006.1"/>
</dbReference>
<reference evidence="2 3" key="1">
    <citation type="submission" date="2016-11" db="EMBL/GenBank/DDBJ databases">
        <authorList>
            <person name="Jaros S."/>
            <person name="Januszkiewicz K."/>
            <person name="Wedrychowicz H."/>
        </authorList>
    </citation>
    <scope>NUCLEOTIDE SEQUENCE [LARGE SCALE GENOMIC DNA]</scope>
    <source>
        <strain evidence="2 3">DSM 14828</strain>
    </source>
</reference>
<evidence type="ECO:0000313" key="2">
    <source>
        <dbReference type="EMBL" id="SHE72254.1"/>
    </source>
</evidence>
<dbReference type="OrthoDB" id="2111604at2"/>
<sequence length="405" mass="44350">MKKQNKTSSRANVKIVISLIIAIVLWIYVIGDQDPRLNQRYNNIPVEIKNENLLNERDLLLISETEFSVDITVNGRTSALYNLPWRNIRASVDFVDIEDKGSYSLAVEIVGIPEDIDLISVSPAQVEIEVDRLSSQTRQIDIEFVGSLPEGISLLDYSINPQNALVEGGEELLGRIRSVGAALDITGETDEATKRVELKAFDADGNEISGVNISPREASVLIKIGKNSTANIVVQTTGEPAEGFSIKEITVDPANIEIGSDSDLEITEIKTEPIKIDGLDTDAQIRAELIFPQGVEPSTDISEVTVNIVVERIVEAEFEVGSIDIDNLGEGLVVKDEYLDEMVAVVVSGAQSVLENLAGRNLRIFADLRGYQPGQWTVDLKMEPIEKVALVSIQPGSIDLIVEEE</sequence>
<proteinExistence type="predicted"/>
<keyword evidence="1" id="KW-1133">Transmembrane helix</keyword>
<protein>
    <submittedName>
        <fullName evidence="2">YbbR domain-containing protein</fullName>
    </submittedName>
</protein>
<evidence type="ECO:0000256" key="1">
    <source>
        <dbReference type="SAM" id="Phobius"/>
    </source>
</evidence>
<dbReference type="STRING" id="1120975.SAMN02746064_01051"/>
<dbReference type="AlphaFoldDB" id="A0A1M4VT90"/>
<gene>
    <name evidence="2" type="ORF">SAMN02746064_01051</name>
</gene>
<feature type="transmembrane region" description="Helical" evidence="1">
    <location>
        <begin position="12"/>
        <end position="31"/>
    </location>
</feature>
<keyword evidence="3" id="KW-1185">Reference proteome</keyword>
<dbReference type="PANTHER" id="PTHR37804:SF1">
    <property type="entry name" value="CDAA REGULATORY PROTEIN CDAR"/>
    <property type="match status" value="1"/>
</dbReference>
<dbReference type="Gene3D" id="2.170.120.30">
    <property type="match status" value="2"/>
</dbReference>
<dbReference type="Proteomes" id="UP000184251">
    <property type="component" value="Unassembled WGS sequence"/>
</dbReference>
<dbReference type="Gene3D" id="2.170.120.40">
    <property type="entry name" value="YbbR-like domain"/>
    <property type="match status" value="2"/>
</dbReference>
<dbReference type="InterPro" id="IPR012505">
    <property type="entry name" value="YbbR"/>
</dbReference>
<dbReference type="EMBL" id="FQTU01000006">
    <property type="protein sequence ID" value="SHE72254.1"/>
    <property type="molecule type" value="Genomic_DNA"/>
</dbReference>
<evidence type="ECO:0000313" key="3">
    <source>
        <dbReference type="Proteomes" id="UP000184251"/>
    </source>
</evidence>